<evidence type="ECO:0000256" key="4">
    <source>
        <dbReference type="ARBA" id="ARBA00023033"/>
    </source>
</evidence>
<reference evidence="7 8" key="1">
    <citation type="submission" date="2019-05" db="EMBL/GenBank/DDBJ databases">
        <title>Dyadobacter AR-3-8 sp. nov., isolated from arctic soil.</title>
        <authorList>
            <person name="Chaudhary D.K."/>
        </authorList>
    </citation>
    <scope>NUCLEOTIDE SEQUENCE [LARGE SCALE GENOMIC DNA]</scope>
    <source>
        <strain evidence="7 8">AR-3-8</strain>
    </source>
</reference>
<evidence type="ECO:0000313" key="8">
    <source>
        <dbReference type="Proteomes" id="UP000304900"/>
    </source>
</evidence>
<feature type="binding site" evidence="5">
    <location>
        <position position="298"/>
    </location>
    <ligand>
        <name>FAD</name>
        <dbReference type="ChEBI" id="CHEBI:57692"/>
    </ligand>
</feature>
<comment type="cofactor">
    <cofactor evidence="5">
        <name>FAD</name>
        <dbReference type="ChEBI" id="CHEBI:57692"/>
    </cofactor>
</comment>
<dbReference type="PRINTS" id="PR00420">
    <property type="entry name" value="RNGMNOXGNASE"/>
</dbReference>
<comment type="subunit">
    <text evidence="5">Monomer.</text>
</comment>
<dbReference type="Gene3D" id="3.50.50.60">
    <property type="entry name" value="FAD/NAD(P)-binding domain"/>
    <property type="match status" value="1"/>
</dbReference>
<dbReference type="EMBL" id="SZVO01000019">
    <property type="protein sequence ID" value="TKT87550.1"/>
    <property type="molecule type" value="Genomic_DNA"/>
</dbReference>
<dbReference type="GO" id="GO:0005737">
    <property type="term" value="C:cytoplasm"/>
    <property type="evidence" value="ECO:0007669"/>
    <property type="project" value="UniProtKB-SubCell"/>
</dbReference>
<evidence type="ECO:0000256" key="2">
    <source>
        <dbReference type="ARBA" id="ARBA00022827"/>
    </source>
</evidence>
<keyword evidence="3 5" id="KW-0560">Oxidoreductase</keyword>
<dbReference type="PANTHER" id="PTHR46972">
    <property type="entry name" value="MONOOXYGENASE ASQM-RELATED"/>
    <property type="match status" value="1"/>
</dbReference>
<comment type="catalytic activity">
    <reaction evidence="5">
        <text>a tetracycline + NADPH + O2 + H(+) = an 11a-hydroxytetracycline + NADP(+) + H2O</text>
        <dbReference type="Rhea" id="RHEA:61444"/>
        <dbReference type="ChEBI" id="CHEBI:15377"/>
        <dbReference type="ChEBI" id="CHEBI:15378"/>
        <dbReference type="ChEBI" id="CHEBI:15379"/>
        <dbReference type="ChEBI" id="CHEBI:57783"/>
        <dbReference type="ChEBI" id="CHEBI:58349"/>
        <dbReference type="ChEBI" id="CHEBI:144644"/>
        <dbReference type="ChEBI" id="CHEBI:144645"/>
    </reaction>
</comment>
<sequence>MRLLKNKKIAIIGGGPGGLTLARLLQMNGADVKVYERDAHRHARMQGATLDLHEESGLNALKEAGLMDDFWANYRPGADRLRIIDKHAAIIYDDAVNKENESSRPEIDRGPLQNILLDSLKPDTVVWDSQFLSLSKQDDFWKLDFKNGTSIVADIVIAADGANSKIRPYITSIKPFFVGITVVEGAVYNSPTIHKLLNGGKIFAMDDEKTLIVSSKGDGSLVFYTGNKTNENWVLDCGIDFSNKTQVLAWFKKEYVGWNSAWDELFENAGSNFIPRPQYCMPLDQTWETLPNLTMLGDAAHLMPPYAGEGVNMAMQDALELSQCLISDNFPDLHAAIASYEKQMLERSSEIAKQTLGSTEALHASGAIEWFISIIS</sequence>
<dbReference type="GO" id="GO:0046677">
    <property type="term" value="P:response to antibiotic"/>
    <property type="evidence" value="ECO:0007669"/>
    <property type="project" value="InterPro"/>
</dbReference>
<dbReference type="PANTHER" id="PTHR46972:SF1">
    <property type="entry name" value="FAD DEPENDENT OXIDOREDUCTASE DOMAIN-CONTAINING PROTEIN"/>
    <property type="match status" value="1"/>
</dbReference>
<name>A0A4U6CSF4_9BACT</name>
<dbReference type="Proteomes" id="UP000304900">
    <property type="component" value="Unassembled WGS sequence"/>
</dbReference>
<dbReference type="AlphaFoldDB" id="A0A4U6CSF4"/>
<accession>A0A4U6CSF4</accession>
<comment type="subcellular location">
    <subcellularLocation>
        <location evidence="5">Cytoplasm</location>
    </subcellularLocation>
</comment>
<keyword evidence="5" id="KW-0963">Cytoplasm</keyword>
<dbReference type="InterPro" id="IPR043683">
    <property type="entry name" value="TetX_monooxygenase"/>
</dbReference>
<evidence type="ECO:0000256" key="5">
    <source>
        <dbReference type="HAMAP-Rule" id="MF_00845"/>
    </source>
</evidence>
<evidence type="ECO:0000256" key="1">
    <source>
        <dbReference type="ARBA" id="ARBA00022630"/>
    </source>
</evidence>
<gene>
    <name evidence="7" type="ORF">FDK13_30030</name>
</gene>
<dbReference type="Pfam" id="PF01494">
    <property type="entry name" value="FAD_binding_3"/>
    <property type="match status" value="1"/>
</dbReference>
<dbReference type="InterPro" id="IPR036188">
    <property type="entry name" value="FAD/NAD-bd_sf"/>
</dbReference>
<evidence type="ECO:0000256" key="3">
    <source>
        <dbReference type="ARBA" id="ARBA00023002"/>
    </source>
</evidence>
<feature type="domain" description="FAD-binding" evidence="6">
    <location>
        <begin position="8"/>
        <end position="326"/>
    </location>
</feature>
<dbReference type="RefSeq" id="WP_137343714.1">
    <property type="nucleotide sequence ID" value="NZ_BSQH01000004.1"/>
</dbReference>
<comment type="caution">
    <text evidence="7">The sequence shown here is derived from an EMBL/GenBank/DDBJ whole genome shotgun (WGS) entry which is preliminary data.</text>
</comment>
<keyword evidence="4 5" id="KW-0503">Monooxygenase</keyword>
<feature type="binding site" evidence="5">
    <location>
        <position position="51"/>
    </location>
    <ligand>
        <name>FAD</name>
        <dbReference type="ChEBI" id="CHEBI:57692"/>
    </ligand>
</feature>
<evidence type="ECO:0000259" key="6">
    <source>
        <dbReference type="Pfam" id="PF01494"/>
    </source>
</evidence>
<feature type="binding site" evidence="5">
    <location>
        <position position="109"/>
    </location>
    <ligand>
        <name>FAD</name>
        <dbReference type="ChEBI" id="CHEBI:57692"/>
    </ligand>
</feature>
<dbReference type="SUPFAM" id="SSF51905">
    <property type="entry name" value="FAD/NAD(P)-binding domain"/>
    <property type="match status" value="1"/>
</dbReference>
<comment type="function">
    <text evidence="5">An FAD-requiring monooxygenase active on some tetracycline antibiotic derivatives, which leads to their inactivation. Hydroxylates carbon 11a of tetracycline and some analogs.</text>
</comment>
<organism evidence="7 8">
    <name type="scientific">Dyadobacter frigoris</name>
    <dbReference type="NCBI Taxonomy" id="2576211"/>
    <lineage>
        <taxon>Bacteria</taxon>
        <taxon>Pseudomonadati</taxon>
        <taxon>Bacteroidota</taxon>
        <taxon>Cytophagia</taxon>
        <taxon>Cytophagales</taxon>
        <taxon>Spirosomataceae</taxon>
        <taxon>Dyadobacter</taxon>
    </lineage>
</organism>
<dbReference type="OrthoDB" id="9782160at2"/>
<protein>
    <recommendedName>
        <fullName evidence="5">Flavin-dependent monooxygenase</fullName>
    </recommendedName>
    <alternativeName>
        <fullName evidence="5">TetX monooxygenase</fullName>
        <shortName evidence="5">TetX</shortName>
        <ecNumber evidence="5">1.14.13.-</ecNumber>
    </alternativeName>
</protein>
<comment type="similarity">
    <text evidence="5">Belongs to the aromatic-ring hydroxylase family. TetX subfamily.</text>
</comment>
<keyword evidence="5" id="KW-0521">NADP</keyword>
<keyword evidence="8" id="KW-1185">Reference proteome</keyword>
<feature type="binding site" evidence="5">
    <location>
        <position position="44"/>
    </location>
    <ligand>
        <name>NADPH</name>
        <dbReference type="ChEBI" id="CHEBI:57783"/>
    </ligand>
</feature>
<evidence type="ECO:0000313" key="7">
    <source>
        <dbReference type="EMBL" id="TKT87550.1"/>
    </source>
</evidence>
<comment type="domain">
    <text evidence="5">Consists of an N-terminal FAD-binding domain with a Rossman fold and a C-terminal substrate-binding domain.</text>
</comment>
<dbReference type="GO" id="GO:0071949">
    <property type="term" value="F:FAD binding"/>
    <property type="evidence" value="ECO:0007669"/>
    <property type="project" value="InterPro"/>
</dbReference>
<dbReference type="EC" id="1.14.13.-" evidence="5"/>
<keyword evidence="1 5" id="KW-0285">Flavoprotein</keyword>
<keyword evidence="2 5" id="KW-0274">FAD</keyword>
<proteinExistence type="inferred from homology"/>
<keyword evidence="5" id="KW-0547">Nucleotide-binding</keyword>
<dbReference type="InterPro" id="IPR002938">
    <property type="entry name" value="FAD-bd"/>
</dbReference>
<dbReference type="GO" id="GO:0004497">
    <property type="term" value="F:monooxygenase activity"/>
    <property type="evidence" value="ECO:0007669"/>
    <property type="project" value="UniProtKB-UniRule"/>
</dbReference>
<dbReference type="HAMAP" id="MF_00845">
    <property type="entry name" value="TetX_monooxygenase"/>
    <property type="match status" value="1"/>
</dbReference>